<evidence type="ECO:0000313" key="1">
    <source>
        <dbReference type="EMBL" id="MBB3982809.1"/>
    </source>
</evidence>
<protein>
    <recommendedName>
        <fullName evidence="3">Aminoglycoside phosphotransferase domain-containing protein</fullName>
    </recommendedName>
</protein>
<sequence length="482" mass="53940">MAEAHDPTNRGASESADQLERITRWAESNLGGKVTRIERQRRWRPVWRVSMENKGEAREYLFKADRVWAAHPYPHVHEMHLLNVLAAHDIPVPPQRGFCEDPPAIVMDWVRGGRDPGLVMEAVESASTMTPDRWSASLQYMEQLAAMHKIPVPALEAIGCTRPEGPTELALQHYERFHAMYEEQGIVDPPMEFATRWLRRNVPEHRNRISLVTGDCGQFLSEGPNLTCVIDVEIGHLGDHLHDLACFRGRHPVENMGDLPALFKHYEKALGEPLDLGVIAYHTVAFLGVGYFGPLFALARTDAGGDWVEAAVQCAFIGRRMLEALAEVEGIELDELTLPDPRPSPLEEMALAKLAADLHRLPLSETFASWQRGILASVPEYLLNQARYRRWAEDADLDDLEALLGERPADLVDADNKLVAFIRSAGPEHDAALTRLMHRRLLRQCLIIAGPGAPEDHLALMKVEPLLDGRMDRVGDPALAFA</sequence>
<name>A0A7W6DHR2_9SPHN</name>
<comment type="caution">
    <text evidence="1">The sequence shown here is derived from an EMBL/GenBank/DDBJ whole genome shotgun (WGS) entry which is preliminary data.</text>
</comment>
<dbReference type="InterPro" id="IPR051678">
    <property type="entry name" value="AGP_Transferase"/>
</dbReference>
<dbReference type="EMBL" id="JACIEB010000005">
    <property type="protein sequence ID" value="MBB3982809.1"/>
    <property type="molecule type" value="Genomic_DNA"/>
</dbReference>
<gene>
    <name evidence="1" type="ORF">GGR44_002475</name>
</gene>
<evidence type="ECO:0000313" key="2">
    <source>
        <dbReference type="Proteomes" id="UP000552757"/>
    </source>
</evidence>
<proteinExistence type="predicted"/>
<dbReference type="InterPro" id="IPR011009">
    <property type="entry name" value="Kinase-like_dom_sf"/>
</dbReference>
<accession>A0A7W6DHR2</accession>
<reference evidence="1 2" key="1">
    <citation type="submission" date="2020-08" db="EMBL/GenBank/DDBJ databases">
        <title>Genomic Encyclopedia of Type Strains, Phase IV (KMG-IV): sequencing the most valuable type-strain genomes for metagenomic binning, comparative biology and taxonomic classification.</title>
        <authorList>
            <person name="Goeker M."/>
        </authorList>
    </citation>
    <scope>NUCLEOTIDE SEQUENCE [LARGE SCALE GENOMIC DNA]</scope>
    <source>
        <strain evidence="1 2">DSM 29348</strain>
    </source>
</reference>
<dbReference type="SUPFAM" id="SSF56112">
    <property type="entry name" value="Protein kinase-like (PK-like)"/>
    <property type="match status" value="1"/>
</dbReference>
<organism evidence="1 2">
    <name type="scientific">Sphingobium fontiphilum</name>
    <dbReference type="NCBI Taxonomy" id="944425"/>
    <lineage>
        <taxon>Bacteria</taxon>
        <taxon>Pseudomonadati</taxon>
        <taxon>Pseudomonadota</taxon>
        <taxon>Alphaproteobacteria</taxon>
        <taxon>Sphingomonadales</taxon>
        <taxon>Sphingomonadaceae</taxon>
        <taxon>Sphingobium</taxon>
    </lineage>
</organism>
<evidence type="ECO:0008006" key="3">
    <source>
        <dbReference type="Google" id="ProtNLM"/>
    </source>
</evidence>
<dbReference type="AlphaFoldDB" id="A0A7W6DHR2"/>
<dbReference type="PANTHER" id="PTHR21310">
    <property type="entry name" value="AMINOGLYCOSIDE PHOSPHOTRANSFERASE-RELATED-RELATED"/>
    <property type="match status" value="1"/>
</dbReference>
<keyword evidence="2" id="KW-1185">Reference proteome</keyword>
<dbReference type="Proteomes" id="UP000552757">
    <property type="component" value="Unassembled WGS sequence"/>
</dbReference>
<dbReference type="Gene3D" id="3.90.1200.10">
    <property type="match status" value="1"/>
</dbReference>